<dbReference type="SUPFAM" id="SSF46894">
    <property type="entry name" value="C-terminal effector domain of the bipartite response regulators"/>
    <property type="match status" value="1"/>
</dbReference>
<dbReference type="InterPro" id="IPR000792">
    <property type="entry name" value="Tscrpt_reg_LuxR_C"/>
</dbReference>
<evidence type="ECO:0000256" key="2">
    <source>
        <dbReference type="ARBA" id="ARBA00023125"/>
    </source>
</evidence>
<feature type="transmembrane region" description="Helical" evidence="4">
    <location>
        <begin position="57"/>
        <end position="76"/>
    </location>
</feature>
<feature type="transmembrane region" description="Helical" evidence="4">
    <location>
        <begin position="308"/>
        <end position="328"/>
    </location>
</feature>
<proteinExistence type="predicted"/>
<dbReference type="InterPro" id="IPR036388">
    <property type="entry name" value="WH-like_DNA-bd_sf"/>
</dbReference>
<keyword evidence="1" id="KW-0805">Transcription regulation</keyword>
<comment type="caution">
    <text evidence="6">The sequence shown here is derived from an EMBL/GenBank/DDBJ whole genome shotgun (WGS) entry which is preliminary data.</text>
</comment>
<dbReference type="SMART" id="SM00421">
    <property type="entry name" value="HTH_LUXR"/>
    <property type="match status" value="1"/>
</dbReference>
<feature type="transmembrane region" description="Helical" evidence="4">
    <location>
        <begin position="20"/>
        <end position="42"/>
    </location>
</feature>
<feature type="transmembrane region" description="Helical" evidence="4">
    <location>
        <begin position="340"/>
        <end position="363"/>
    </location>
</feature>
<reference evidence="6 7" key="1">
    <citation type="journal article" date="2019" name="Microbiol. Resour. Announc.">
        <title>Draft Genome Sequences of Type Strains of Gordonibacter faecihominis, Paraeggerthella hongkongensis, Parvibacter caecicola,Slackia equolifaciens, Slackia faecicanis, and Slackia isoflavoniconvertens.</title>
        <authorList>
            <person name="Danylec N."/>
            <person name="Stoll D.A."/>
            <person name="Dotsch A."/>
            <person name="Huch M."/>
        </authorList>
    </citation>
    <scope>NUCLEOTIDE SEQUENCE [LARGE SCALE GENOMIC DNA]</scope>
    <source>
        <strain evidence="6 7">DSM 18785</strain>
    </source>
</reference>
<dbReference type="EMBL" id="QICA01000003">
    <property type="protein sequence ID" value="RNL39364.1"/>
    <property type="molecule type" value="Genomic_DNA"/>
</dbReference>
<feature type="transmembrane region" description="Helical" evidence="4">
    <location>
        <begin position="276"/>
        <end position="296"/>
    </location>
</feature>
<evidence type="ECO:0000256" key="1">
    <source>
        <dbReference type="ARBA" id="ARBA00023015"/>
    </source>
</evidence>
<feature type="transmembrane region" description="Helical" evidence="4">
    <location>
        <begin position="248"/>
        <end position="269"/>
    </location>
</feature>
<evidence type="ECO:0000256" key="4">
    <source>
        <dbReference type="SAM" id="Phobius"/>
    </source>
</evidence>
<feature type="transmembrane region" description="Helical" evidence="4">
    <location>
        <begin position="222"/>
        <end position="242"/>
    </location>
</feature>
<feature type="transmembrane region" description="Helical" evidence="4">
    <location>
        <begin position="171"/>
        <end position="189"/>
    </location>
</feature>
<dbReference type="PROSITE" id="PS50043">
    <property type="entry name" value="HTH_LUXR_2"/>
    <property type="match status" value="1"/>
</dbReference>
<dbReference type="Pfam" id="PF00196">
    <property type="entry name" value="GerE"/>
    <property type="match status" value="1"/>
</dbReference>
<sequence length="492" mass="53579">MGKMTEKGVSHRTNDYAVKLEFIFGVLALAFMWAAFWSVIAVDQMVAGADMTIPVEFTISLAIGQAASVALCLVILHRTSRFLCKLPATLGLSIVVAIALSLFFWVAGSSFGANLVIGVIVGLTAGLLWVQAVLFLSRVPAKAIAITLASSSLFGAAIILLRGILEPNAADVFFVAMIPLSLALFYLAYRFKGEGPARRHGVMPAELHYLKSVRENFFKNRTLYVVIFVFALVFGMQIGLGADTARAFPGYAALSFSIPGILLLITYYGFNRSINFRTLCLVVLLSTIVSLLPWGFDTALALSLRKVIVYAAFTLFDLSVIATLVEVGSIENTPSAIPMLIGRAFIMVGVVAGMLLALTASAGLVSQPILDSASVVALVAVFALFTLIRQIFNPKREGDEPERPFYEAIRRVSEEYGLSTRESEILSFLAKGYNAQRIQNELTISQNTVKSHIYHIYSKLNVHTQQEAILVVEGLMASIKDGRLEESMVARR</sequence>
<keyword evidence="7" id="KW-1185">Reference proteome</keyword>
<dbReference type="Gene3D" id="1.10.10.10">
    <property type="entry name" value="Winged helix-like DNA-binding domain superfamily/Winged helix DNA-binding domain"/>
    <property type="match status" value="1"/>
</dbReference>
<gene>
    <name evidence="6" type="ORF">DMP10_02980</name>
</gene>
<dbReference type="GO" id="GO:0003677">
    <property type="term" value="F:DNA binding"/>
    <property type="evidence" value="ECO:0007669"/>
    <property type="project" value="UniProtKB-KW"/>
</dbReference>
<evidence type="ECO:0000256" key="3">
    <source>
        <dbReference type="ARBA" id="ARBA00023163"/>
    </source>
</evidence>
<accession>A0A3N0AXR3</accession>
<keyword evidence="3" id="KW-0804">Transcription</keyword>
<dbReference type="InterPro" id="IPR016032">
    <property type="entry name" value="Sig_transdc_resp-reg_C-effctor"/>
</dbReference>
<keyword evidence="4" id="KW-0472">Membrane</keyword>
<dbReference type="PANTHER" id="PTHR44688">
    <property type="entry name" value="DNA-BINDING TRANSCRIPTIONAL ACTIVATOR DEVR_DOSR"/>
    <property type="match status" value="1"/>
</dbReference>
<dbReference type="PANTHER" id="PTHR44688:SF16">
    <property type="entry name" value="DNA-BINDING TRANSCRIPTIONAL ACTIVATOR DEVR_DOSR"/>
    <property type="match status" value="1"/>
</dbReference>
<feature type="transmembrane region" description="Helical" evidence="4">
    <location>
        <begin position="113"/>
        <end position="136"/>
    </location>
</feature>
<keyword evidence="2" id="KW-0238">DNA-binding</keyword>
<feature type="transmembrane region" description="Helical" evidence="4">
    <location>
        <begin position="143"/>
        <end position="165"/>
    </location>
</feature>
<feature type="domain" description="HTH luxR-type" evidence="5">
    <location>
        <begin position="411"/>
        <end position="476"/>
    </location>
</feature>
<dbReference type="Proteomes" id="UP000278327">
    <property type="component" value="Unassembled WGS sequence"/>
</dbReference>
<evidence type="ECO:0000313" key="6">
    <source>
        <dbReference type="EMBL" id="RNL39364.1"/>
    </source>
</evidence>
<dbReference type="PRINTS" id="PR00038">
    <property type="entry name" value="HTHLUXR"/>
</dbReference>
<protein>
    <recommendedName>
        <fullName evidence="5">HTH luxR-type domain-containing protein</fullName>
    </recommendedName>
</protein>
<feature type="transmembrane region" description="Helical" evidence="4">
    <location>
        <begin position="88"/>
        <end position="107"/>
    </location>
</feature>
<keyword evidence="4" id="KW-0812">Transmembrane</keyword>
<dbReference type="CDD" id="cd06170">
    <property type="entry name" value="LuxR_C_like"/>
    <property type="match status" value="1"/>
</dbReference>
<dbReference type="AlphaFoldDB" id="A0A3N0AXR3"/>
<evidence type="ECO:0000259" key="5">
    <source>
        <dbReference type="PROSITE" id="PS50043"/>
    </source>
</evidence>
<keyword evidence="4" id="KW-1133">Transmembrane helix</keyword>
<feature type="transmembrane region" description="Helical" evidence="4">
    <location>
        <begin position="369"/>
        <end position="388"/>
    </location>
</feature>
<name>A0A3N0AXR3_9ACTN</name>
<evidence type="ECO:0000313" key="7">
    <source>
        <dbReference type="Proteomes" id="UP000278327"/>
    </source>
</evidence>
<dbReference type="GO" id="GO:0006355">
    <property type="term" value="P:regulation of DNA-templated transcription"/>
    <property type="evidence" value="ECO:0007669"/>
    <property type="project" value="InterPro"/>
</dbReference>
<organism evidence="6 7">
    <name type="scientific">Adlercreutzia equolifaciens subsp. celatus DSM 18785</name>
    <dbReference type="NCBI Taxonomy" id="1121021"/>
    <lineage>
        <taxon>Bacteria</taxon>
        <taxon>Bacillati</taxon>
        <taxon>Actinomycetota</taxon>
        <taxon>Coriobacteriia</taxon>
        <taxon>Eggerthellales</taxon>
        <taxon>Eggerthellaceae</taxon>
        <taxon>Adlercreutzia</taxon>
    </lineage>
</organism>